<dbReference type="EMBL" id="CAJIMS010000001">
    <property type="protein sequence ID" value="CAD7816084.1"/>
    <property type="molecule type" value="Genomic_DNA"/>
</dbReference>
<evidence type="ECO:0000313" key="2">
    <source>
        <dbReference type="Proteomes" id="UP000662618"/>
    </source>
</evidence>
<protein>
    <submittedName>
        <fullName evidence="1">Uncharacterized protein</fullName>
    </submittedName>
</protein>
<dbReference type="AlphaFoldDB" id="A0A9N8MJ43"/>
<proteinExistence type="predicted"/>
<organism evidence="1 2">
    <name type="scientific">Chryseobacterium aquaeductus</name>
    <dbReference type="NCBI Taxonomy" id="2675056"/>
    <lineage>
        <taxon>Bacteria</taxon>
        <taxon>Pseudomonadati</taxon>
        <taxon>Bacteroidota</taxon>
        <taxon>Flavobacteriia</taxon>
        <taxon>Flavobacteriales</taxon>
        <taxon>Weeksellaceae</taxon>
        <taxon>Chryseobacterium group</taxon>
        <taxon>Chryseobacterium</taxon>
    </lineage>
</organism>
<dbReference type="RefSeq" id="WP_162089294.1">
    <property type="nucleotide sequence ID" value="NZ_CAJIMS010000001.1"/>
</dbReference>
<keyword evidence="2" id="KW-1185">Reference proteome</keyword>
<name>A0A9N8MJ43_9FLAO</name>
<accession>A0A9N8MJ43</accession>
<dbReference type="Proteomes" id="UP000662618">
    <property type="component" value="Unassembled WGS sequence"/>
</dbReference>
<reference evidence="1" key="1">
    <citation type="submission" date="2020-12" db="EMBL/GenBank/DDBJ databases">
        <authorList>
            <person name="Rodrigo-Torres L."/>
            <person name="Arahal R. D."/>
            <person name="Lucena T."/>
        </authorList>
    </citation>
    <scope>NUCLEOTIDE SEQUENCE</scope>
    <source>
        <strain evidence="1">CECT 9390</strain>
    </source>
</reference>
<comment type="caution">
    <text evidence="1">The sequence shown here is derived from an EMBL/GenBank/DDBJ whole genome shotgun (WGS) entry which is preliminary data.</text>
</comment>
<evidence type="ECO:0000313" key="1">
    <source>
        <dbReference type="EMBL" id="CAD7816084.1"/>
    </source>
</evidence>
<sequence length="88" mass="10522">MERIKFFLDDLPPQKSKKTIPESGINFNEIKNFLCEADNFSFDQIRFKLKPNRKKIVIDIATGIKYPQYDDFMTKIKMSKYANYFDLQ</sequence>
<gene>
    <name evidence="1" type="ORF">CHRY9390_03097</name>
</gene>